<organism evidence="2 3">
    <name type="scientific">Cuscuta europaea</name>
    <name type="common">European dodder</name>
    <dbReference type="NCBI Taxonomy" id="41803"/>
    <lineage>
        <taxon>Eukaryota</taxon>
        <taxon>Viridiplantae</taxon>
        <taxon>Streptophyta</taxon>
        <taxon>Embryophyta</taxon>
        <taxon>Tracheophyta</taxon>
        <taxon>Spermatophyta</taxon>
        <taxon>Magnoliopsida</taxon>
        <taxon>eudicotyledons</taxon>
        <taxon>Gunneridae</taxon>
        <taxon>Pentapetalae</taxon>
        <taxon>asterids</taxon>
        <taxon>lamiids</taxon>
        <taxon>Solanales</taxon>
        <taxon>Convolvulaceae</taxon>
        <taxon>Cuscuteae</taxon>
        <taxon>Cuscuta</taxon>
        <taxon>Cuscuta subgen. Cuscuta</taxon>
    </lineage>
</organism>
<feature type="compositionally biased region" description="Polar residues" evidence="1">
    <location>
        <begin position="95"/>
        <end position="109"/>
    </location>
</feature>
<dbReference type="Proteomes" id="UP001152484">
    <property type="component" value="Unassembled WGS sequence"/>
</dbReference>
<evidence type="ECO:0000256" key="1">
    <source>
        <dbReference type="SAM" id="MobiDB-lite"/>
    </source>
</evidence>
<proteinExistence type="predicted"/>
<dbReference type="OrthoDB" id="344220at2759"/>
<comment type="caution">
    <text evidence="2">The sequence shown here is derived from an EMBL/GenBank/DDBJ whole genome shotgun (WGS) entry which is preliminary data.</text>
</comment>
<accession>A0A9P0YFW2</accession>
<reference evidence="2" key="1">
    <citation type="submission" date="2022-07" db="EMBL/GenBank/DDBJ databases">
        <authorList>
            <person name="Macas J."/>
            <person name="Novak P."/>
            <person name="Neumann P."/>
        </authorList>
    </citation>
    <scope>NUCLEOTIDE SEQUENCE</scope>
</reference>
<evidence type="ECO:0000313" key="3">
    <source>
        <dbReference type="Proteomes" id="UP001152484"/>
    </source>
</evidence>
<feature type="region of interest" description="Disordered" evidence="1">
    <location>
        <begin position="80"/>
        <end position="131"/>
    </location>
</feature>
<gene>
    <name evidence="2" type="ORF">CEURO_LOCUS355</name>
</gene>
<keyword evidence="3" id="KW-1185">Reference proteome</keyword>
<evidence type="ECO:0000313" key="2">
    <source>
        <dbReference type="EMBL" id="CAH9052530.1"/>
    </source>
</evidence>
<dbReference type="AlphaFoldDB" id="A0A9P0YFW2"/>
<sequence>MCWMVQFTKLLSFAMSLQLDWGGLYFTYQKLLPLLQQNWRRLDVDAENEGGHAEKKVPKEAIDFKELKRVDHILASLQRKLPQAPPLPPFPEGYTHQSTAEGSENQQAEGQQPPPPDPIIDQGPPSKRMRV</sequence>
<protein>
    <submittedName>
        <fullName evidence="2">Uncharacterized protein</fullName>
    </submittedName>
</protein>
<dbReference type="EMBL" id="CAMAPE010000002">
    <property type="protein sequence ID" value="CAH9052530.1"/>
    <property type="molecule type" value="Genomic_DNA"/>
</dbReference>
<name>A0A9P0YFW2_CUSEU</name>